<feature type="domain" description="Peptidase S49" evidence="8">
    <location>
        <begin position="405"/>
        <end position="554"/>
    </location>
</feature>
<evidence type="ECO:0000313" key="10">
    <source>
        <dbReference type="Proteomes" id="UP001314263"/>
    </source>
</evidence>
<dbReference type="PANTHER" id="PTHR33209">
    <property type="entry name" value="PROTEASE 4"/>
    <property type="match status" value="1"/>
</dbReference>
<dbReference type="CDD" id="cd07023">
    <property type="entry name" value="S49_Sppa_N_C"/>
    <property type="match status" value="1"/>
</dbReference>
<evidence type="ECO:0000256" key="1">
    <source>
        <dbReference type="ARBA" id="ARBA00004370"/>
    </source>
</evidence>
<evidence type="ECO:0000256" key="4">
    <source>
        <dbReference type="ARBA" id="ARBA00022801"/>
    </source>
</evidence>
<dbReference type="InterPro" id="IPR004634">
    <property type="entry name" value="Pept_S49_pIV"/>
</dbReference>
<keyword evidence="10" id="KW-1185">Reference proteome</keyword>
<dbReference type="InterPro" id="IPR047217">
    <property type="entry name" value="S49_SppA_67K_type_N"/>
</dbReference>
<evidence type="ECO:0000313" key="9">
    <source>
        <dbReference type="EMBL" id="CAK0786531.1"/>
    </source>
</evidence>
<dbReference type="Proteomes" id="UP001314263">
    <property type="component" value="Unassembled WGS sequence"/>
</dbReference>
<dbReference type="AlphaFoldDB" id="A0AAV1IIQ6"/>
<dbReference type="InterPro" id="IPR002142">
    <property type="entry name" value="Peptidase_S49"/>
</dbReference>
<evidence type="ECO:0000256" key="3">
    <source>
        <dbReference type="ARBA" id="ARBA00022670"/>
    </source>
</evidence>
<dbReference type="PIRSF" id="PIRSF001217">
    <property type="entry name" value="Protease_4_SppA"/>
    <property type="match status" value="1"/>
</dbReference>
<feature type="active site" description="Proton donor/acceptor" evidence="7">
    <location>
        <position position="200"/>
    </location>
</feature>
<keyword evidence="6" id="KW-0472">Membrane</keyword>
<comment type="similarity">
    <text evidence="2">Belongs to the peptidase S49 family.</text>
</comment>
<keyword evidence="5" id="KW-0720">Serine protease</keyword>
<feature type="domain" description="Peptidase S49" evidence="8">
    <location>
        <begin position="132"/>
        <end position="281"/>
    </location>
</feature>
<dbReference type="CDD" id="cd07018">
    <property type="entry name" value="S49_SppA_67K_type"/>
    <property type="match status" value="1"/>
</dbReference>
<dbReference type="InterPro" id="IPR029045">
    <property type="entry name" value="ClpP/crotonase-like_dom_sf"/>
</dbReference>
<feature type="active site" description="Nucleophile" evidence="7">
    <location>
        <position position="421"/>
    </location>
</feature>
<dbReference type="GO" id="GO:0016020">
    <property type="term" value="C:membrane"/>
    <property type="evidence" value="ECO:0007669"/>
    <property type="project" value="UniProtKB-SubCell"/>
</dbReference>
<evidence type="ECO:0000256" key="6">
    <source>
        <dbReference type="ARBA" id="ARBA00023136"/>
    </source>
</evidence>
<dbReference type="InterPro" id="IPR004635">
    <property type="entry name" value="Pept_S49_SppA"/>
</dbReference>
<dbReference type="GO" id="GO:0006465">
    <property type="term" value="P:signal peptide processing"/>
    <property type="evidence" value="ECO:0007669"/>
    <property type="project" value="InterPro"/>
</dbReference>
<dbReference type="Pfam" id="PF01343">
    <property type="entry name" value="Peptidase_S49"/>
    <property type="match status" value="2"/>
</dbReference>
<keyword evidence="4" id="KW-0378">Hydrolase</keyword>
<proteinExistence type="inferred from homology"/>
<sequence length="578" mass="62158">MSTTFRRVFNTIKTGLAVVGTMSVGTGYVAIKAIRRPEQGLPTEFVLDMDLEDVELVERPAAFPLLQNIGRVRQQLILKEVVQALKIAGSDSRVKGLTARIGANEHFTGLAQIQELRNAVAGFREDSCGRSPTVAYADAFGAAGAGGTLTYYLASAFDKVYMQPSGLLSISGLASSTPFLRDFFAHWKVRPLFVAREEYKNVANQFTQGDYTKEHREATQALLRGFVGNIVEGVAASRALSEAEVRKALDEAPYTCEEAVQLRLVDGSAYRDEVATQIETEAPKTRVPLAKYISTEVRSKTKAEDIRGIFKGLFGHSSEETEDDSRSVAGKPVIALVMACGQIIAGKGSSTSMQQAPEIASTVICEQLVKARVNPSIKAVVIRVDSPGGSAVASDTIYREILRVKAAGKPVVVSMGNVAASGGYYISAPATKIVAQPSTVTGSIGVVFGKFNIAETLQQYGINPCTIVEGRNADAQFPFSDWNSEQLKQINHLVDHIYSGFVQKVALGRGKSEEEVRKVAKGRAWTGQDALQHGLVDALGGLDQAIQIAKAEAHLPLQDGEVDLLDISVAVVCFNVLM</sequence>
<evidence type="ECO:0000256" key="5">
    <source>
        <dbReference type="ARBA" id="ARBA00022825"/>
    </source>
</evidence>
<reference evidence="9 10" key="1">
    <citation type="submission" date="2023-10" db="EMBL/GenBank/DDBJ databases">
        <authorList>
            <person name="Maclean D."/>
            <person name="Macfadyen A."/>
        </authorList>
    </citation>
    <scope>NUCLEOTIDE SEQUENCE [LARGE SCALE GENOMIC DNA]</scope>
</reference>
<gene>
    <name evidence="9" type="ORF">CVIRNUC_009744</name>
</gene>
<dbReference type="Gene3D" id="3.90.226.10">
    <property type="entry name" value="2-enoyl-CoA Hydratase, Chain A, domain 1"/>
    <property type="match status" value="3"/>
</dbReference>
<name>A0AAV1IIQ6_9CHLO</name>
<organism evidence="9 10">
    <name type="scientific">Coccomyxa viridis</name>
    <dbReference type="NCBI Taxonomy" id="1274662"/>
    <lineage>
        <taxon>Eukaryota</taxon>
        <taxon>Viridiplantae</taxon>
        <taxon>Chlorophyta</taxon>
        <taxon>core chlorophytes</taxon>
        <taxon>Trebouxiophyceae</taxon>
        <taxon>Trebouxiophyceae incertae sedis</taxon>
        <taxon>Coccomyxaceae</taxon>
        <taxon>Coccomyxa</taxon>
    </lineage>
</organism>
<accession>A0AAV1IIQ6</accession>
<dbReference type="EMBL" id="CAUYUE010000015">
    <property type="protein sequence ID" value="CAK0786531.1"/>
    <property type="molecule type" value="Genomic_DNA"/>
</dbReference>
<comment type="subcellular location">
    <subcellularLocation>
        <location evidence="1">Membrane</location>
    </subcellularLocation>
</comment>
<evidence type="ECO:0000259" key="8">
    <source>
        <dbReference type="Pfam" id="PF01343"/>
    </source>
</evidence>
<evidence type="ECO:0000256" key="2">
    <source>
        <dbReference type="ARBA" id="ARBA00008683"/>
    </source>
</evidence>
<protein>
    <recommendedName>
        <fullName evidence="8">Peptidase S49 domain-containing protein</fullName>
    </recommendedName>
</protein>
<dbReference type="NCBIfam" id="TIGR00706">
    <property type="entry name" value="SppA_dom"/>
    <property type="match status" value="1"/>
</dbReference>
<dbReference type="GO" id="GO:0008236">
    <property type="term" value="F:serine-type peptidase activity"/>
    <property type="evidence" value="ECO:0007669"/>
    <property type="project" value="UniProtKB-KW"/>
</dbReference>
<comment type="caution">
    <text evidence="9">The sequence shown here is derived from an EMBL/GenBank/DDBJ whole genome shotgun (WGS) entry which is preliminary data.</text>
</comment>
<evidence type="ECO:0000256" key="7">
    <source>
        <dbReference type="PIRSR" id="PIRSR001217-1"/>
    </source>
</evidence>
<dbReference type="InterPro" id="IPR047272">
    <property type="entry name" value="S49_SppA_C"/>
</dbReference>
<dbReference type="PANTHER" id="PTHR33209:SF1">
    <property type="entry name" value="PEPTIDASE S49 DOMAIN-CONTAINING PROTEIN"/>
    <property type="match status" value="1"/>
</dbReference>
<keyword evidence="3" id="KW-0645">Protease</keyword>
<dbReference type="SUPFAM" id="SSF52096">
    <property type="entry name" value="ClpP/crotonase"/>
    <property type="match status" value="2"/>
</dbReference>